<dbReference type="EMBL" id="BK016030">
    <property type="protein sequence ID" value="DAF90501.1"/>
    <property type="molecule type" value="Genomic_DNA"/>
</dbReference>
<dbReference type="InterPro" id="IPR024559">
    <property type="entry name" value="DUF3846"/>
</dbReference>
<protein>
    <recommendedName>
        <fullName evidence="1">DUF3846 domain-containing protein</fullName>
    </recommendedName>
</protein>
<evidence type="ECO:0000313" key="2">
    <source>
        <dbReference type="EMBL" id="DAF90501.1"/>
    </source>
</evidence>
<accession>A0A8S5U7S9</accession>
<dbReference type="Pfam" id="PF12957">
    <property type="entry name" value="DUF3846"/>
    <property type="match status" value="1"/>
</dbReference>
<proteinExistence type="predicted"/>
<feature type="domain" description="DUF3846" evidence="1">
    <location>
        <begin position="35"/>
        <end position="124"/>
    </location>
</feature>
<sequence length="135" mass="14735">MFVQKKNRLQSGNSGDDTKRKTFTVKSIARKAEKIKIVIQQPGEISQIIEIPNTLKAFQQAVGGCIEVINLGNGLIGVIDEEGRIKDKKANIDYYGSDIRGTVVITAADGESFRSLTTSEIQSARTYLMKNSIGG</sequence>
<organism evidence="2">
    <name type="scientific">Siphoviridae sp. ctLKT1</name>
    <dbReference type="NCBI Taxonomy" id="2825451"/>
    <lineage>
        <taxon>Viruses</taxon>
        <taxon>Duplodnaviria</taxon>
        <taxon>Heunggongvirae</taxon>
        <taxon>Uroviricota</taxon>
        <taxon>Caudoviricetes</taxon>
    </lineage>
</organism>
<name>A0A8S5U7S9_9CAUD</name>
<evidence type="ECO:0000259" key="1">
    <source>
        <dbReference type="Pfam" id="PF12957"/>
    </source>
</evidence>
<reference evidence="2" key="1">
    <citation type="journal article" date="2021" name="Proc. Natl. Acad. Sci. U.S.A.">
        <title>A Catalog of Tens of Thousands of Viruses from Human Metagenomes Reveals Hidden Associations with Chronic Diseases.</title>
        <authorList>
            <person name="Tisza M.J."/>
            <person name="Buck C.B."/>
        </authorList>
    </citation>
    <scope>NUCLEOTIDE SEQUENCE</scope>
    <source>
        <strain evidence="2">CtLKT1</strain>
    </source>
</reference>